<feature type="transmembrane region" description="Helical" evidence="1">
    <location>
        <begin position="166"/>
        <end position="191"/>
    </location>
</feature>
<feature type="transmembrane region" description="Helical" evidence="1">
    <location>
        <begin position="5"/>
        <end position="21"/>
    </location>
</feature>
<feature type="transmembrane region" description="Helical" evidence="1">
    <location>
        <begin position="118"/>
        <end position="145"/>
    </location>
</feature>
<keyword evidence="1" id="KW-1133">Transmembrane helix</keyword>
<dbReference type="GeneID" id="92353663"/>
<evidence type="ECO:0000256" key="1">
    <source>
        <dbReference type="SAM" id="Phobius"/>
    </source>
</evidence>
<dbReference type="KEGG" id="sjv:SJAV_07310"/>
<dbReference type="RefSeq" id="WP_369610985.1">
    <property type="nucleotide sequence ID" value="NZ_AP031322.1"/>
</dbReference>
<sequence>MNVKVIIGIFLCLFSIIGYFVSLHYLLLGSILTLTFWIGLWLFIPKRFFDLTWNINKGRAYWISFSLYFLFHLILYGFFYYIILGAIIYYPIYTIYVDASITPPLPYFLYWISNSPSISIIIAGYDMGIFPFTTFIGVILAFLIGSNIQKIMELKDMLTSYKRSTALIAIPALGVVSGTSCCLSLPSLVIYFVALDLGMVSSVLPILASPIYFGFIWYGLPISSVLILLFNLRDLNKAVYRLRFRNCNINKETNTN</sequence>
<keyword evidence="1" id="KW-0472">Membrane</keyword>
<dbReference type="EMBL" id="AP031322">
    <property type="protein sequence ID" value="BFH72787.1"/>
    <property type="molecule type" value="Genomic_DNA"/>
</dbReference>
<feature type="transmembrane region" description="Helical" evidence="1">
    <location>
        <begin position="65"/>
        <end position="90"/>
    </location>
</feature>
<reference evidence="2" key="1">
    <citation type="submission" date="2024-03" db="EMBL/GenBank/DDBJ databases">
        <title>Complete genome sequence of Sulfurisphaera javensis strain KD-1.</title>
        <authorList>
            <person name="Sakai H."/>
            <person name="Nur N."/>
            <person name="Suwanto A."/>
            <person name="Kurosawa N."/>
        </authorList>
    </citation>
    <scope>NUCLEOTIDE SEQUENCE</scope>
    <source>
        <strain evidence="2">KD-1</strain>
    </source>
</reference>
<feature type="transmembrane region" description="Helical" evidence="1">
    <location>
        <begin position="27"/>
        <end position="44"/>
    </location>
</feature>
<proteinExistence type="predicted"/>
<name>A0AAT9GPR1_9CREN</name>
<dbReference type="AlphaFoldDB" id="A0AAT9GPR1"/>
<organism evidence="2">
    <name type="scientific">Sulfurisphaera javensis</name>
    <dbReference type="NCBI Taxonomy" id="2049879"/>
    <lineage>
        <taxon>Archaea</taxon>
        <taxon>Thermoproteota</taxon>
        <taxon>Thermoprotei</taxon>
        <taxon>Sulfolobales</taxon>
        <taxon>Sulfolobaceae</taxon>
        <taxon>Sulfurisphaera</taxon>
    </lineage>
</organism>
<keyword evidence="1" id="KW-0812">Transmembrane</keyword>
<feature type="transmembrane region" description="Helical" evidence="1">
    <location>
        <begin position="211"/>
        <end position="232"/>
    </location>
</feature>
<evidence type="ECO:0000313" key="2">
    <source>
        <dbReference type="EMBL" id="BFH72787.1"/>
    </source>
</evidence>
<gene>
    <name evidence="2" type="ORF">SJAV_07310</name>
</gene>
<protein>
    <submittedName>
        <fullName evidence="2">Uncharacterized protein</fullName>
    </submittedName>
</protein>
<accession>A0AAT9GPR1</accession>